<reference evidence="2" key="1">
    <citation type="journal article" date="2023" name="Front. Plant Sci.">
        <title>Chromosomal-level genome assembly of Melastoma candidum provides insights into trichome evolution.</title>
        <authorList>
            <person name="Zhong Y."/>
            <person name="Wu W."/>
            <person name="Sun C."/>
            <person name="Zou P."/>
            <person name="Liu Y."/>
            <person name="Dai S."/>
            <person name="Zhou R."/>
        </authorList>
    </citation>
    <scope>NUCLEOTIDE SEQUENCE [LARGE SCALE GENOMIC DNA]</scope>
</reference>
<accession>A0ACB9RBK7</accession>
<dbReference type="EMBL" id="CM042883">
    <property type="protein sequence ID" value="KAI4375893.1"/>
    <property type="molecule type" value="Genomic_DNA"/>
</dbReference>
<dbReference type="Proteomes" id="UP001057402">
    <property type="component" value="Chromosome 4"/>
</dbReference>
<sequence>MGQLPCSLLPLLPVQLDQLPLLLPFLPPQFLHFLAQPPHYFPISKPQILPKQKPQKYSRNKNSSFCSSSIRCNTSTSHKPRIGLNPSRAPPIKKAQIFPHIFTLRRPSSSPPQKDPKLTTGFDSKLQQIGRGEG</sequence>
<comment type="caution">
    <text evidence="1">The sequence shown here is derived from an EMBL/GenBank/DDBJ whole genome shotgun (WGS) entry which is preliminary data.</text>
</comment>
<keyword evidence="2" id="KW-1185">Reference proteome</keyword>
<protein>
    <submittedName>
        <fullName evidence="1">Uncharacterized protein</fullName>
    </submittedName>
</protein>
<evidence type="ECO:0000313" key="2">
    <source>
        <dbReference type="Proteomes" id="UP001057402"/>
    </source>
</evidence>
<gene>
    <name evidence="1" type="ORF">MLD38_013710</name>
</gene>
<name>A0ACB9RBK7_9MYRT</name>
<organism evidence="1 2">
    <name type="scientific">Melastoma candidum</name>
    <dbReference type="NCBI Taxonomy" id="119954"/>
    <lineage>
        <taxon>Eukaryota</taxon>
        <taxon>Viridiplantae</taxon>
        <taxon>Streptophyta</taxon>
        <taxon>Embryophyta</taxon>
        <taxon>Tracheophyta</taxon>
        <taxon>Spermatophyta</taxon>
        <taxon>Magnoliopsida</taxon>
        <taxon>eudicotyledons</taxon>
        <taxon>Gunneridae</taxon>
        <taxon>Pentapetalae</taxon>
        <taxon>rosids</taxon>
        <taxon>malvids</taxon>
        <taxon>Myrtales</taxon>
        <taxon>Melastomataceae</taxon>
        <taxon>Melastomatoideae</taxon>
        <taxon>Melastomateae</taxon>
        <taxon>Melastoma</taxon>
    </lineage>
</organism>
<proteinExistence type="predicted"/>
<evidence type="ECO:0000313" key="1">
    <source>
        <dbReference type="EMBL" id="KAI4375893.1"/>
    </source>
</evidence>